<dbReference type="Proteomes" id="UP000664859">
    <property type="component" value="Unassembled WGS sequence"/>
</dbReference>
<accession>A0A835Z6W7</accession>
<dbReference type="AlphaFoldDB" id="A0A835Z6W7"/>
<name>A0A835Z6W7_9STRA</name>
<dbReference type="EMBL" id="JAFCMP010000064">
    <property type="protein sequence ID" value="KAG5188792.1"/>
    <property type="molecule type" value="Genomic_DNA"/>
</dbReference>
<protein>
    <submittedName>
        <fullName evidence="1">Uncharacterized protein</fullName>
    </submittedName>
</protein>
<reference evidence="1" key="1">
    <citation type="submission" date="2021-02" db="EMBL/GenBank/DDBJ databases">
        <title>First Annotated Genome of the Yellow-green Alga Tribonema minus.</title>
        <authorList>
            <person name="Mahan K.M."/>
        </authorList>
    </citation>
    <scope>NUCLEOTIDE SEQUENCE</scope>
    <source>
        <strain evidence="1">UTEX B ZZ1240</strain>
    </source>
</reference>
<comment type="caution">
    <text evidence="1">The sequence shown here is derived from an EMBL/GenBank/DDBJ whole genome shotgun (WGS) entry which is preliminary data.</text>
</comment>
<organism evidence="1 2">
    <name type="scientific">Tribonema minus</name>
    <dbReference type="NCBI Taxonomy" id="303371"/>
    <lineage>
        <taxon>Eukaryota</taxon>
        <taxon>Sar</taxon>
        <taxon>Stramenopiles</taxon>
        <taxon>Ochrophyta</taxon>
        <taxon>PX clade</taxon>
        <taxon>Xanthophyceae</taxon>
        <taxon>Tribonematales</taxon>
        <taxon>Tribonemataceae</taxon>
        <taxon>Tribonema</taxon>
    </lineage>
</organism>
<proteinExistence type="predicted"/>
<keyword evidence="2" id="KW-1185">Reference proteome</keyword>
<evidence type="ECO:0000313" key="1">
    <source>
        <dbReference type="EMBL" id="KAG5188792.1"/>
    </source>
</evidence>
<evidence type="ECO:0000313" key="2">
    <source>
        <dbReference type="Proteomes" id="UP000664859"/>
    </source>
</evidence>
<sequence length="240" mass="26476">MERDTWLKSVPDDHYHLASDGSTLSISTAGFTGPLSCSTCESRSPHKAKVVHFASAVDVKTVYSEWQEAIINSFRVDAGNGKDAEASDMQLYAFVQDLYKGVEVTIKKDSWLPRAGKRGILFSEDEGHSLSWLETGGSLKVHQVPSRYLVDVAEVPREGGALRLRYRARSTGTQEKSVIFEHPRVDSFSRFRRGLSTLVNLQSDFAHGTWGKRCTAGCGSEATLRRSRLSPRAGHAPMSA</sequence>
<gene>
    <name evidence="1" type="ORF">JKP88DRAFT_253330</name>
</gene>